<dbReference type="SUPFAM" id="SSF52540">
    <property type="entry name" value="P-loop containing nucleoside triphosphate hydrolases"/>
    <property type="match status" value="1"/>
</dbReference>
<dbReference type="AlphaFoldDB" id="A0AB72UGX1"/>
<dbReference type="KEGG" id="txi:TH3_16715"/>
<dbReference type="Proteomes" id="UP000007127">
    <property type="component" value="Chromosome"/>
</dbReference>
<dbReference type="Gene3D" id="3.40.50.300">
    <property type="entry name" value="P-loop containing nucleotide triphosphate hydrolases"/>
    <property type="match status" value="3"/>
</dbReference>
<proteinExistence type="predicted"/>
<gene>
    <name evidence="1" type="ORF">TH3_16715</name>
</gene>
<keyword evidence="1" id="KW-0378">Hydrolase</keyword>
<dbReference type="RefSeq" id="WP_007090121.1">
    <property type="nucleotide sequence ID" value="NZ_CP004388.1"/>
</dbReference>
<name>A0AB72UGX1_9PROT</name>
<evidence type="ECO:0000313" key="1">
    <source>
        <dbReference type="EMBL" id="AJD53445.1"/>
    </source>
</evidence>
<evidence type="ECO:0000313" key="2">
    <source>
        <dbReference type="Proteomes" id="UP000007127"/>
    </source>
</evidence>
<dbReference type="GO" id="GO:0016787">
    <property type="term" value="F:hydrolase activity"/>
    <property type="evidence" value="ECO:0007669"/>
    <property type="project" value="UniProtKB-KW"/>
</dbReference>
<dbReference type="GeneID" id="31929016"/>
<dbReference type="PANTHER" id="PTHR10285">
    <property type="entry name" value="URIDINE KINASE"/>
    <property type="match status" value="1"/>
</dbReference>
<protein>
    <submittedName>
        <fullName evidence="1">Nucleoside triphosphate hydrolase domain-containing protein</fullName>
    </submittedName>
</protein>
<reference evidence="1 2" key="1">
    <citation type="journal article" date="2012" name="J. Bacteriol.">
        <title>Genome sequence of Thalassospira xiamenensis type strain M-5.</title>
        <authorList>
            <person name="Lai Q."/>
            <person name="Shao Z."/>
        </authorList>
    </citation>
    <scope>NUCLEOTIDE SEQUENCE [LARGE SCALE GENOMIC DNA]</scope>
    <source>
        <strain evidence="1 2">M-5</strain>
    </source>
</reference>
<dbReference type="NCBIfam" id="NF006746">
    <property type="entry name" value="PRK09270.1-5"/>
    <property type="match status" value="1"/>
</dbReference>
<dbReference type="InterPro" id="IPR027417">
    <property type="entry name" value="P-loop_NTPase"/>
</dbReference>
<accession>A0AB72UGX1</accession>
<organism evidence="1 2">
    <name type="scientific">Thalassospira xiamenensis M-5 = DSM 17429</name>
    <dbReference type="NCBI Taxonomy" id="1123366"/>
    <lineage>
        <taxon>Bacteria</taxon>
        <taxon>Pseudomonadati</taxon>
        <taxon>Pseudomonadota</taxon>
        <taxon>Alphaproteobacteria</taxon>
        <taxon>Rhodospirillales</taxon>
        <taxon>Thalassospiraceae</taxon>
        <taxon>Thalassospira</taxon>
    </lineage>
</organism>
<dbReference type="EMBL" id="CP004388">
    <property type="protein sequence ID" value="AJD53445.1"/>
    <property type="molecule type" value="Genomic_DNA"/>
</dbReference>
<sequence length="209" mass="23045">MVPDIDTLTAMIRARQIGDRRLLVAIAGAPASGKSTLSDRLHHHLGGDEAGAVVVPMDGYHFDDAILSARGLLPRKGAPETFDTGGFKRTLEAIRTDDDDVYVPVFDRHLELSRGSARCVSRSHRIVLVEGNYLLLNQSPWDQLASLFDLTLFIDTPLAVLEKRLAQRWLDHGHDQPSARQKALDNDIPNARTVAEYSKFGTAIIINNA</sequence>